<evidence type="ECO:0000313" key="1">
    <source>
        <dbReference type="EMBL" id="PON95756.1"/>
    </source>
</evidence>
<dbReference type="AlphaFoldDB" id="A0A2P5FDC9"/>
<protein>
    <submittedName>
        <fullName evidence="1">Uncharacterized protein</fullName>
    </submittedName>
</protein>
<dbReference type="Proteomes" id="UP000237000">
    <property type="component" value="Unassembled WGS sequence"/>
</dbReference>
<keyword evidence="2" id="KW-1185">Reference proteome</keyword>
<name>A0A2P5FDC9_TREOI</name>
<organism evidence="1 2">
    <name type="scientific">Trema orientale</name>
    <name type="common">Charcoal tree</name>
    <name type="synonym">Celtis orientalis</name>
    <dbReference type="NCBI Taxonomy" id="63057"/>
    <lineage>
        <taxon>Eukaryota</taxon>
        <taxon>Viridiplantae</taxon>
        <taxon>Streptophyta</taxon>
        <taxon>Embryophyta</taxon>
        <taxon>Tracheophyta</taxon>
        <taxon>Spermatophyta</taxon>
        <taxon>Magnoliopsida</taxon>
        <taxon>eudicotyledons</taxon>
        <taxon>Gunneridae</taxon>
        <taxon>Pentapetalae</taxon>
        <taxon>rosids</taxon>
        <taxon>fabids</taxon>
        <taxon>Rosales</taxon>
        <taxon>Cannabaceae</taxon>
        <taxon>Trema</taxon>
    </lineage>
</organism>
<sequence length="98" mass="10949">MYKVFELNIDMESSYNMVVIKNKGESTYKSNAKRSNLSSSISLRGSSFEDVFVDYPASQKVPNGRHYTDDETIDMPELRAISLMSKNGLSLKWGAAAS</sequence>
<dbReference type="EMBL" id="JXTC01000043">
    <property type="protein sequence ID" value="PON95756.1"/>
    <property type="molecule type" value="Genomic_DNA"/>
</dbReference>
<proteinExistence type="predicted"/>
<reference evidence="2" key="1">
    <citation type="submission" date="2016-06" db="EMBL/GenBank/DDBJ databases">
        <title>Parallel loss of symbiosis genes in relatives of nitrogen-fixing non-legume Parasponia.</title>
        <authorList>
            <person name="Van Velzen R."/>
            <person name="Holmer R."/>
            <person name="Bu F."/>
            <person name="Rutten L."/>
            <person name="Van Zeijl A."/>
            <person name="Liu W."/>
            <person name="Santuari L."/>
            <person name="Cao Q."/>
            <person name="Sharma T."/>
            <person name="Shen D."/>
            <person name="Roswanjaya Y."/>
            <person name="Wardhani T."/>
            <person name="Kalhor M.S."/>
            <person name="Jansen J."/>
            <person name="Van den Hoogen J."/>
            <person name="Gungor B."/>
            <person name="Hartog M."/>
            <person name="Hontelez J."/>
            <person name="Verver J."/>
            <person name="Yang W.-C."/>
            <person name="Schijlen E."/>
            <person name="Repin R."/>
            <person name="Schilthuizen M."/>
            <person name="Schranz E."/>
            <person name="Heidstra R."/>
            <person name="Miyata K."/>
            <person name="Fedorova E."/>
            <person name="Kohlen W."/>
            <person name="Bisseling T."/>
            <person name="Smit S."/>
            <person name="Geurts R."/>
        </authorList>
    </citation>
    <scope>NUCLEOTIDE SEQUENCE [LARGE SCALE GENOMIC DNA]</scope>
    <source>
        <strain evidence="2">cv. RG33-2</strain>
    </source>
</reference>
<comment type="caution">
    <text evidence="1">The sequence shown here is derived from an EMBL/GenBank/DDBJ whole genome shotgun (WGS) entry which is preliminary data.</text>
</comment>
<dbReference type="InParanoid" id="A0A2P5FDC9"/>
<gene>
    <name evidence="1" type="ORF">TorRG33x02_085850</name>
</gene>
<accession>A0A2P5FDC9</accession>
<evidence type="ECO:0000313" key="2">
    <source>
        <dbReference type="Proteomes" id="UP000237000"/>
    </source>
</evidence>